<dbReference type="OrthoDB" id="9960224at2"/>
<dbReference type="RefSeq" id="WP_150438989.1">
    <property type="nucleotide sequence ID" value="NZ_VYKL01000012.1"/>
</dbReference>
<sequence length="119" mass="13559">MFLNEGDQLRKIGISFIIGISVLLSAYSGQSLIIGDWKPLKGQTGCGDRITFTKESTFQLTVEGKKMIEGTYKKIDDQKFLLEFFNGYKAEARIIFDNQRLILKIGDKEGERCLSIKYH</sequence>
<keyword evidence="1" id="KW-0472">Membrane</keyword>
<evidence type="ECO:0000256" key="1">
    <source>
        <dbReference type="SAM" id="Phobius"/>
    </source>
</evidence>
<feature type="transmembrane region" description="Helical" evidence="1">
    <location>
        <begin position="12"/>
        <end position="34"/>
    </location>
</feature>
<keyword evidence="1" id="KW-1133">Transmembrane helix</keyword>
<gene>
    <name evidence="2" type="ORF">F4V44_05460</name>
</gene>
<comment type="caution">
    <text evidence="2">The sequence shown here is derived from an EMBL/GenBank/DDBJ whole genome shotgun (WGS) entry which is preliminary data.</text>
</comment>
<accession>A0A5J5I085</accession>
<keyword evidence="1" id="KW-0812">Transmembrane</keyword>
<organism evidence="2 3">
    <name type="scientific">Niallia endozanthoxylica</name>
    <dbReference type="NCBI Taxonomy" id="2036016"/>
    <lineage>
        <taxon>Bacteria</taxon>
        <taxon>Bacillati</taxon>
        <taxon>Bacillota</taxon>
        <taxon>Bacilli</taxon>
        <taxon>Bacillales</taxon>
        <taxon>Bacillaceae</taxon>
        <taxon>Niallia</taxon>
    </lineage>
</organism>
<name>A0A5J5I085_9BACI</name>
<dbReference type="EMBL" id="VYKL01000012">
    <property type="protein sequence ID" value="KAA9027778.1"/>
    <property type="molecule type" value="Genomic_DNA"/>
</dbReference>
<reference evidence="2 3" key="1">
    <citation type="submission" date="2019-09" db="EMBL/GenBank/DDBJ databases">
        <title>Whole genome sequences of isolates from the Mars Exploration Rovers.</title>
        <authorList>
            <person name="Seuylemezian A."/>
            <person name="Vaishampayan P."/>
        </authorList>
    </citation>
    <scope>NUCLEOTIDE SEQUENCE [LARGE SCALE GENOMIC DNA]</scope>
    <source>
        <strain evidence="2 3">MER_TA_151</strain>
    </source>
</reference>
<dbReference type="AlphaFoldDB" id="A0A5J5I085"/>
<evidence type="ECO:0000313" key="2">
    <source>
        <dbReference type="EMBL" id="KAA9027778.1"/>
    </source>
</evidence>
<evidence type="ECO:0008006" key="4">
    <source>
        <dbReference type="Google" id="ProtNLM"/>
    </source>
</evidence>
<protein>
    <recommendedName>
        <fullName evidence="4">DUF5640 domain-containing protein</fullName>
    </recommendedName>
</protein>
<dbReference type="Proteomes" id="UP000326671">
    <property type="component" value="Unassembled WGS sequence"/>
</dbReference>
<evidence type="ECO:0000313" key="3">
    <source>
        <dbReference type="Proteomes" id="UP000326671"/>
    </source>
</evidence>
<proteinExistence type="predicted"/>
<keyword evidence="3" id="KW-1185">Reference proteome</keyword>